<name>A0A843V6C0_COLES</name>
<accession>A0A843V6C0</accession>
<dbReference type="EMBL" id="NMUH01001042">
    <property type="protein sequence ID" value="MQL88253.1"/>
    <property type="molecule type" value="Genomic_DNA"/>
</dbReference>
<dbReference type="Proteomes" id="UP000652761">
    <property type="component" value="Unassembled WGS sequence"/>
</dbReference>
<protein>
    <submittedName>
        <fullName evidence="1">Uncharacterized protein</fullName>
    </submittedName>
</protein>
<keyword evidence="2" id="KW-1185">Reference proteome</keyword>
<sequence>MWIFVPRGSKPPARLQFGIRASTRLRFWLTISPILRFSVSSLSLDYANRWRGQHTESACHGDRKSCSAQHEISSTGRRYGCPNIVDIVTSSRLFPPLHQ</sequence>
<gene>
    <name evidence="1" type="ORF">Taro_020820</name>
</gene>
<reference evidence="1" key="1">
    <citation type="submission" date="2017-07" db="EMBL/GenBank/DDBJ databases">
        <title>Taro Niue Genome Assembly and Annotation.</title>
        <authorList>
            <person name="Atibalentja N."/>
            <person name="Keating K."/>
            <person name="Fields C.J."/>
        </authorList>
    </citation>
    <scope>NUCLEOTIDE SEQUENCE</scope>
    <source>
        <strain evidence="1">Niue_2</strain>
        <tissue evidence="1">Leaf</tissue>
    </source>
</reference>
<proteinExistence type="predicted"/>
<evidence type="ECO:0000313" key="2">
    <source>
        <dbReference type="Proteomes" id="UP000652761"/>
    </source>
</evidence>
<dbReference type="AlphaFoldDB" id="A0A843V6C0"/>
<organism evidence="1 2">
    <name type="scientific">Colocasia esculenta</name>
    <name type="common">Wild taro</name>
    <name type="synonym">Arum esculentum</name>
    <dbReference type="NCBI Taxonomy" id="4460"/>
    <lineage>
        <taxon>Eukaryota</taxon>
        <taxon>Viridiplantae</taxon>
        <taxon>Streptophyta</taxon>
        <taxon>Embryophyta</taxon>
        <taxon>Tracheophyta</taxon>
        <taxon>Spermatophyta</taxon>
        <taxon>Magnoliopsida</taxon>
        <taxon>Liliopsida</taxon>
        <taxon>Araceae</taxon>
        <taxon>Aroideae</taxon>
        <taxon>Colocasieae</taxon>
        <taxon>Colocasia</taxon>
    </lineage>
</organism>
<evidence type="ECO:0000313" key="1">
    <source>
        <dbReference type="EMBL" id="MQL88253.1"/>
    </source>
</evidence>
<comment type="caution">
    <text evidence="1">The sequence shown here is derived from an EMBL/GenBank/DDBJ whole genome shotgun (WGS) entry which is preliminary data.</text>
</comment>